<protein>
    <submittedName>
        <fullName evidence="2">Uncharacterized protein</fullName>
    </submittedName>
</protein>
<accession>A0A1X0Y031</accession>
<dbReference type="EMBL" id="NAAD01000015">
    <property type="protein sequence ID" value="ORJ58571.1"/>
    <property type="molecule type" value="Genomic_DNA"/>
</dbReference>
<dbReference type="AlphaFoldDB" id="A0A1X0Y031"/>
<sequence length="134" mass="15150">MSETAPSTGDPIEARCTKCRKNTSHTIIIMGEEGPEKVQCGTCDRQHKYRPPTAPRKPATRKPVDPRIAERKEWEELRPSLDSAAARDYSMDGEYRVNNLINHPLFGLGLVQRIAGARKVDVLFEDGRKTMRCK</sequence>
<evidence type="ECO:0000256" key="1">
    <source>
        <dbReference type="SAM" id="MobiDB-lite"/>
    </source>
</evidence>
<keyword evidence="3" id="KW-1185">Reference proteome</keyword>
<evidence type="ECO:0000313" key="2">
    <source>
        <dbReference type="EMBL" id="ORJ58571.1"/>
    </source>
</evidence>
<gene>
    <name evidence="2" type="ORF">B5V00_12035</name>
</gene>
<name>A0A1X0Y031_9BACT</name>
<dbReference type="OrthoDB" id="129834at2"/>
<dbReference type="RefSeq" id="WP_085011052.1">
    <property type="nucleotide sequence ID" value="NZ_NAAD01000015.1"/>
</dbReference>
<dbReference type="Proteomes" id="UP000193136">
    <property type="component" value="Unassembled WGS sequence"/>
</dbReference>
<comment type="caution">
    <text evidence="2">The sequence shown here is derived from an EMBL/GenBank/DDBJ whole genome shotgun (WGS) entry which is preliminary data.</text>
</comment>
<reference evidence="2 3" key="1">
    <citation type="submission" date="2017-03" db="EMBL/GenBank/DDBJ databases">
        <title>Genome sequence of Geothermobacter sp. EPR-M, Deep-Sea Iron Reducer.</title>
        <authorList>
            <person name="Tully B."/>
            <person name="Savalia P."/>
            <person name="Abuyen K."/>
            <person name="Baughan C."/>
            <person name="Romero E."/>
            <person name="Ronkowski C."/>
            <person name="Torres B."/>
            <person name="Tremblay J."/>
            <person name="Trujillo A."/>
            <person name="Tyler M."/>
            <person name="Perez-Rodriguez I."/>
            <person name="Amend J."/>
        </authorList>
    </citation>
    <scope>NUCLEOTIDE SEQUENCE [LARGE SCALE GENOMIC DNA]</scope>
    <source>
        <strain evidence="2 3">EPR-M</strain>
    </source>
</reference>
<dbReference type="STRING" id="1969733.B5V00_12035"/>
<feature type="region of interest" description="Disordered" evidence="1">
    <location>
        <begin position="47"/>
        <end position="68"/>
    </location>
</feature>
<evidence type="ECO:0000313" key="3">
    <source>
        <dbReference type="Proteomes" id="UP000193136"/>
    </source>
</evidence>
<proteinExistence type="predicted"/>
<organism evidence="2 3">
    <name type="scientific">Geothermobacter hydrogeniphilus</name>
    <dbReference type="NCBI Taxonomy" id="1969733"/>
    <lineage>
        <taxon>Bacteria</taxon>
        <taxon>Pseudomonadati</taxon>
        <taxon>Thermodesulfobacteriota</taxon>
        <taxon>Desulfuromonadia</taxon>
        <taxon>Desulfuromonadales</taxon>
        <taxon>Geothermobacteraceae</taxon>
        <taxon>Geothermobacter</taxon>
    </lineage>
</organism>